<dbReference type="GO" id="GO:0004190">
    <property type="term" value="F:aspartic-type endopeptidase activity"/>
    <property type="evidence" value="ECO:0007669"/>
    <property type="project" value="UniProtKB-KW"/>
</dbReference>
<dbReference type="GO" id="GO:0008270">
    <property type="term" value="F:zinc ion binding"/>
    <property type="evidence" value="ECO:0007669"/>
    <property type="project" value="UniProtKB-KW"/>
</dbReference>
<dbReference type="Pfam" id="PF00098">
    <property type="entry name" value="zf-CCHC"/>
    <property type="match status" value="1"/>
</dbReference>
<dbReference type="PANTHER" id="PTHR33064">
    <property type="entry name" value="POL PROTEIN"/>
    <property type="match status" value="1"/>
</dbReference>
<dbReference type="Gene3D" id="3.30.70.270">
    <property type="match status" value="2"/>
</dbReference>
<proteinExistence type="predicted"/>
<evidence type="ECO:0000259" key="6">
    <source>
        <dbReference type="PROSITE" id="PS50878"/>
    </source>
</evidence>
<evidence type="ECO:0000313" key="8">
    <source>
        <dbReference type="Proteomes" id="UP000257109"/>
    </source>
</evidence>
<dbReference type="Proteomes" id="UP000257109">
    <property type="component" value="Unassembled WGS sequence"/>
</dbReference>
<feature type="domain" description="Reverse transcriptase" evidence="6">
    <location>
        <begin position="353"/>
        <end position="538"/>
    </location>
</feature>
<keyword evidence="8" id="KW-1185">Reference proteome</keyword>
<evidence type="ECO:0000256" key="3">
    <source>
        <dbReference type="ARBA" id="ARBA00023125"/>
    </source>
</evidence>
<comment type="caution">
    <text evidence="7">The sequence shown here is derived from an EMBL/GenBank/DDBJ whole genome shotgun (WGS) entry which is preliminary data.</text>
</comment>
<keyword evidence="4" id="KW-0479">Metal-binding</keyword>
<dbReference type="SMART" id="SM00343">
    <property type="entry name" value="ZnF_C2HC"/>
    <property type="match status" value="1"/>
</dbReference>
<keyword evidence="4" id="KW-0862">Zinc</keyword>
<dbReference type="OrthoDB" id="1914518at2759"/>
<dbReference type="GO" id="GO:0003677">
    <property type="term" value="F:DNA binding"/>
    <property type="evidence" value="ECO:0007669"/>
    <property type="project" value="UniProtKB-KW"/>
</dbReference>
<dbReference type="Gene3D" id="3.10.10.10">
    <property type="entry name" value="HIV Type 1 Reverse Transcriptase, subunit A, domain 1"/>
    <property type="match status" value="1"/>
</dbReference>
<dbReference type="InterPro" id="IPR036875">
    <property type="entry name" value="Znf_CCHC_sf"/>
</dbReference>
<accession>A0A371G222</accession>
<evidence type="ECO:0000256" key="4">
    <source>
        <dbReference type="PROSITE-ProRule" id="PRU00047"/>
    </source>
</evidence>
<dbReference type="SUPFAM" id="SSF56672">
    <property type="entry name" value="DNA/RNA polymerases"/>
    <property type="match status" value="1"/>
</dbReference>
<evidence type="ECO:0000256" key="1">
    <source>
        <dbReference type="ARBA" id="ARBA00022670"/>
    </source>
</evidence>
<dbReference type="EMBL" id="QJKJ01006995">
    <property type="protein sequence ID" value="RDX84614.1"/>
    <property type="molecule type" value="Genomic_DNA"/>
</dbReference>
<evidence type="ECO:0000259" key="5">
    <source>
        <dbReference type="PROSITE" id="PS50158"/>
    </source>
</evidence>
<dbReference type="PANTHER" id="PTHR33064:SF37">
    <property type="entry name" value="RIBONUCLEASE H"/>
    <property type="match status" value="1"/>
</dbReference>
<dbReference type="InterPro" id="IPR041577">
    <property type="entry name" value="RT_RNaseH_2"/>
</dbReference>
<dbReference type="InterPro" id="IPR001878">
    <property type="entry name" value="Znf_CCHC"/>
</dbReference>
<keyword evidence="1" id="KW-0645">Protease</keyword>
<dbReference type="SUPFAM" id="SSF57756">
    <property type="entry name" value="Retrovirus zinc finger-like domains"/>
    <property type="match status" value="1"/>
</dbReference>
<dbReference type="GO" id="GO:0006508">
    <property type="term" value="P:proteolysis"/>
    <property type="evidence" value="ECO:0007669"/>
    <property type="project" value="UniProtKB-KW"/>
</dbReference>
<dbReference type="InterPro" id="IPR043502">
    <property type="entry name" value="DNA/RNA_pol_sf"/>
</dbReference>
<keyword evidence="2" id="KW-0378">Hydrolase</keyword>
<organism evidence="7 8">
    <name type="scientific">Mucuna pruriens</name>
    <name type="common">Velvet bean</name>
    <name type="synonym">Dolichos pruriens</name>
    <dbReference type="NCBI Taxonomy" id="157652"/>
    <lineage>
        <taxon>Eukaryota</taxon>
        <taxon>Viridiplantae</taxon>
        <taxon>Streptophyta</taxon>
        <taxon>Embryophyta</taxon>
        <taxon>Tracheophyta</taxon>
        <taxon>Spermatophyta</taxon>
        <taxon>Magnoliopsida</taxon>
        <taxon>eudicotyledons</taxon>
        <taxon>Gunneridae</taxon>
        <taxon>Pentapetalae</taxon>
        <taxon>rosids</taxon>
        <taxon>fabids</taxon>
        <taxon>Fabales</taxon>
        <taxon>Fabaceae</taxon>
        <taxon>Papilionoideae</taxon>
        <taxon>50 kb inversion clade</taxon>
        <taxon>NPAAA clade</taxon>
        <taxon>indigoferoid/millettioid clade</taxon>
        <taxon>Phaseoleae</taxon>
        <taxon>Mucuna</taxon>
    </lineage>
</organism>
<dbReference type="PROSITE" id="PS50158">
    <property type="entry name" value="ZF_CCHC"/>
    <property type="match status" value="1"/>
</dbReference>
<keyword evidence="2" id="KW-0064">Aspartyl protease</keyword>
<dbReference type="InterPro" id="IPR043128">
    <property type="entry name" value="Rev_trsase/Diguanyl_cyclase"/>
</dbReference>
<dbReference type="Gene3D" id="4.10.60.10">
    <property type="entry name" value="Zinc finger, CCHC-type"/>
    <property type="match status" value="1"/>
</dbReference>
<sequence>MAMAAQKEFSTMSMGQIHQMTQEALEKLCQQHQYLSNVLKQKGKFSKACKKPYLEIKCKEKVCSCSSKKKKFDSFPKKKKKYKFFKKKQKRGKPSDQRCFICGKKGHYSRTCPNKADKAIKLISSLDIDDEDVESIYSEQSSADKETVFALGYSDEDQSETESIPIFSAKEVNSIAISPPQPGVEIQLLPSKYQKLIKAIAYMDTGAQKTMMNLDILPKEAWKKEFCYFVAADGKVFETELISVNPVGIYFFPNCIVWSKVIGTKLPDIDILIGMDVFCSAAKLQILSTGLKYKRDFKPFSEVLKIFSAQGEDNGIEEIRRKLFSLSANSHEEFLHPNPLWKNTDFFIRLPFKYQSHQSHSPRDVPLGLTGLIEPTHSNWAYQAFYVEKRSERLRGKKRLDDKFPIPKASSLPILLRESNIFSKFDLKSGFWQLGIDPVDRYKTAFCIPNAQYQWTVLPFGLKVAPSLFQKAMIKIFEPIMENTIIYIDDILIFSKDMDTHKKLLDKFFNLVNQHGIMLSERKMYLAKTEIDFQGMHFSQGCYQSQPHIAEELLKFPDHSLTIKQIQQFLGIVNYIRDFIPHVAKYTNVLSKLLKKNLPSWGTEQTNAVQRLKKIAQSPPALKIPGEGDRILQTDASDNFWGAVLIEKIGDKKFYCGHASV</sequence>
<dbReference type="InterPro" id="IPR000477">
    <property type="entry name" value="RT_dom"/>
</dbReference>
<evidence type="ECO:0000313" key="7">
    <source>
        <dbReference type="EMBL" id="RDX84614.1"/>
    </source>
</evidence>
<keyword evidence="4" id="KW-0863">Zinc-finger</keyword>
<gene>
    <name evidence="7" type="ORF">CR513_34316</name>
</gene>
<dbReference type="CDD" id="cd01647">
    <property type="entry name" value="RT_LTR"/>
    <property type="match status" value="1"/>
</dbReference>
<feature type="domain" description="CCHC-type" evidence="5">
    <location>
        <begin position="98"/>
        <end position="114"/>
    </location>
</feature>
<dbReference type="Pfam" id="PF00078">
    <property type="entry name" value="RVT_1"/>
    <property type="match status" value="1"/>
</dbReference>
<feature type="non-terminal residue" evidence="7">
    <location>
        <position position="1"/>
    </location>
</feature>
<protein>
    <recommendedName>
        <fullName evidence="9">CCHC-type domain-containing protein</fullName>
    </recommendedName>
</protein>
<evidence type="ECO:0000256" key="2">
    <source>
        <dbReference type="ARBA" id="ARBA00022750"/>
    </source>
</evidence>
<name>A0A371G222_MUCPR</name>
<keyword evidence="3" id="KW-0238">DNA-binding</keyword>
<dbReference type="AlphaFoldDB" id="A0A371G222"/>
<dbReference type="InterPro" id="IPR051320">
    <property type="entry name" value="Viral_Replic_Matur_Polypro"/>
</dbReference>
<reference evidence="7" key="1">
    <citation type="submission" date="2018-05" db="EMBL/GenBank/DDBJ databases">
        <title>Draft genome of Mucuna pruriens seed.</title>
        <authorList>
            <person name="Nnadi N.E."/>
            <person name="Vos R."/>
            <person name="Hasami M.H."/>
            <person name="Devisetty U.K."/>
            <person name="Aguiy J.C."/>
        </authorList>
    </citation>
    <scope>NUCLEOTIDE SEQUENCE [LARGE SCALE GENOMIC DNA]</scope>
    <source>
        <strain evidence="7">JCA_2017</strain>
    </source>
</reference>
<dbReference type="Pfam" id="PF17919">
    <property type="entry name" value="RT_RNaseH_2"/>
    <property type="match status" value="1"/>
</dbReference>
<dbReference type="PROSITE" id="PS50878">
    <property type="entry name" value="RT_POL"/>
    <property type="match status" value="1"/>
</dbReference>
<evidence type="ECO:0008006" key="9">
    <source>
        <dbReference type="Google" id="ProtNLM"/>
    </source>
</evidence>